<reference evidence="1 2" key="1">
    <citation type="submission" date="2019-12" db="EMBL/GenBank/DDBJ databases">
        <title>Sequence classification of anaerobic respiratory reductive dehalogenases: First we see many, then we see few.</title>
        <authorList>
            <person name="Molenda O."/>
            <person name="Puentes Jacome L.A."/>
            <person name="Cao X."/>
            <person name="Nesbo C.L."/>
            <person name="Tang S."/>
            <person name="Morson N."/>
            <person name="Patron J."/>
            <person name="Lomheim L."/>
            <person name="Wishart D.S."/>
            <person name="Edwards E.A."/>
        </authorList>
    </citation>
    <scope>NUCLEOTIDE SEQUENCE [LARGE SCALE GENOMIC DNA]</scope>
    <source>
        <strain evidence="1 2">12DCA</strain>
    </source>
</reference>
<dbReference type="Proteomes" id="UP000430508">
    <property type="component" value="Chromosome"/>
</dbReference>
<dbReference type="AlphaFoldDB" id="A0A857DJ17"/>
<dbReference type="EMBL" id="CP046996">
    <property type="protein sequence ID" value="QHA01284.1"/>
    <property type="molecule type" value="Genomic_DNA"/>
</dbReference>
<evidence type="ECO:0008006" key="3">
    <source>
        <dbReference type="Google" id="ProtNLM"/>
    </source>
</evidence>
<name>A0A857DJ17_9FIRM</name>
<evidence type="ECO:0000313" key="2">
    <source>
        <dbReference type="Proteomes" id="UP000430508"/>
    </source>
</evidence>
<dbReference type="RefSeq" id="WP_019225308.1">
    <property type="nucleotide sequence ID" value="NZ_CP046996.1"/>
</dbReference>
<sequence length="129" mass="15228">MIYFSEKYVEISWDEVNRAVVVIFKGYMSSEQLREAFEKTIECGLKYRAKKCLTDNRNFTTIRPDDQKWLEEVYIPQAARAGFTKIAQILPQNIIQKQVLNKLGTYTKSLIDFHYCESFEEAVAWLKKQ</sequence>
<proteinExistence type="predicted"/>
<protein>
    <recommendedName>
        <fullName evidence="3">STAS/SEC14 domain-containing protein</fullName>
    </recommendedName>
</protein>
<evidence type="ECO:0000313" key="1">
    <source>
        <dbReference type="EMBL" id="QHA01284.1"/>
    </source>
</evidence>
<gene>
    <name evidence="1" type="ORF">GQ588_11860</name>
</gene>
<organism evidence="1 2">
    <name type="scientific">Dehalobacter restrictus</name>
    <dbReference type="NCBI Taxonomy" id="55583"/>
    <lineage>
        <taxon>Bacteria</taxon>
        <taxon>Bacillati</taxon>
        <taxon>Bacillota</taxon>
        <taxon>Clostridia</taxon>
        <taxon>Eubacteriales</taxon>
        <taxon>Desulfitobacteriaceae</taxon>
        <taxon>Dehalobacter</taxon>
    </lineage>
</organism>
<accession>A0A857DJ17</accession>